<name>A0ABS1ZH25_9PSED</name>
<gene>
    <name evidence="3" type="ORF">GYN02_11345</name>
</gene>
<evidence type="ECO:0000313" key="3">
    <source>
        <dbReference type="EMBL" id="MBM1195761.1"/>
    </source>
</evidence>
<dbReference type="InterPro" id="IPR001789">
    <property type="entry name" value="Sig_transdc_resp-reg_receiver"/>
</dbReference>
<accession>A0ABS1ZH25</accession>
<organism evidence="3 4">
    <name type="scientific">Pseudomonas weihenstephanensis</name>
    <dbReference type="NCBI Taxonomy" id="1608994"/>
    <lineage>
        <taxon>Bacteria</taxon>
        <taxon>Pseudomonadati</taxon>
        <taxon>Pseudomonadota</taxon>
        <taxon>Gammaproteobacteria</taxon>
        <taxon>Pseudomonadales</taxon>
        <taxon>Pseudomonadaceae</taxon>
        <taxon>Pseudomonas</taxon>
    </lineage>
</organism>
<dbReference type="EMBL" id="JAAEBW010000005">
    <property type="protein sequence ID" value="MBM1195761.1"/>
    <property type="molecule type" value="Genomic_DNA"/>
</dbReference>
<sequence length="142" mass="15940">MSTPSLRILIVEDEHLQRLSIEKMFNKFGYHRIAPVGSFDELLAMLDRADEPFDLVVINTALVPEADRHFETFCIQCPYVRNALVYEGRPRFVAANDEREGGVFKRLPGVPDTRIIENLMSSIDPCPKEAAACSALSGRSNT</sequence>
<dbReference type="InterPro" id="IPR011006">
    <property type="entry name" value="CheY-like_superfamily"/>
</dbReference>
<keyword evidence="4" id="KW-1185">Reference proteome</keyword>
<comment type="caution">
    <text evidence="3">The sequence shown here is derived from an EMBL/GenBank/DDBJ whole genome shotgun (WGS) entry which is preliminary data.</text>
</comment>
<reference evidence="3 4" key="1">
    <citation type="submission" date="2020-01" db="EMBL/GenBank/DDBJ databases">
        <title>Comparative genomics of meat spoilage bacteria.</title>
        <authorList>
            <person name="Hilgarth M."/>
            <person name="Vogel R.F."/>
        </authorList>
    </citation>
    <scope>NUCLEOTIDE SEQUENCE [LARGE SCALE GENOMIC DNA]</scope>
    <source>
        <strain evidence="3 4">TMW2.2077</strain>
    </source>
</reference>
<proteinExistence type="predicted"/>
<evidence type="ECO:0000259" key="2">
    <source>
        <dbReference type="PROSITE" id="PS50110"/>
    </source>
</evidence>
<dbReference type="PROSITE" id="PS50110">
    <property type="entry name" value="RESPONSE_REGULATORY"/>
    <property type="match status" value="1"/>
</dbReference>
<evidence type="ECO:0000313" key="4">
    <source>
        <dbReference type="Proteomes" id="UP000809529"/>
    </source>
</evidence>
<dbReference type="Proteomes" id="UP000809529">
    <property type="component" value="Unassembled WGS sequence"/>
</dbReference>
<evidence type="ECO:0000256" key="1">
    <source>
        <dbReference type="PROSITE-ProRule" id="PRU00169"/>
    </source>
</evidence>
<protein>
    <submittedName>
        <fullName evidence="3">Response regulator</fullName>
    </submittedName>
</protein>
<dbReference type="SUPFAM" id="SSF52172">
    <property type="entry name" value="CheY-like"/>
    <property type="match status" value="1"/>
</dbReference>
<feature type="domain" description="Response regulatory" evidence="2">
    <location>
        <begin position="7"/>
        <end position="142"/>
    </location>
</feature>
<comment type="caution">
    <text evidence="1">Lacks conserved residue(s) required for the propagation of feature annotation.</text>
</comment>
<dbReference type="RefSeq" id="WP_203302917.1">
    <property type="nucleotide sequence ID" value="NZ_JAAEBW010000005.1"/>
</dbReference>
<dbReference type="Gene3D" id="3.40.50.2300">
    <property type="match status" value="1"/>
</dbReference>